<dbReference type="PROSITE" id="PS51186">
    <property type="entry name" value="GNAT"/>
    <property type="match status" value="1"/>
</dbReference>
<reference evidence="7" key="2">
    <citation type="submission" date="2020-07" db="EMBL/GenBank/DDBJ databases">
        <title>Flavobacterium sp. xlx-214.</title>
        <authorList>
            <person name="Yang C."/>
        </authorList>
    </citation>
    <scope>NUCLEOTIDE SEQUENCE [LARGE SCALE GENOMIC DNA]</scope>
    <source>
        <strain evidence="7">CX-624</strain>
    </source>
</reference>
<sequence>MNYEIRRMKSADSHSVISIFKQGIDGGNATFDKDAPNWENWDVGFFHNCRWVVEDENENVVGWAALKPVSNRECFKGVAEVSIYLDNSVQGRGLGSVLMKKLILDSEEQGFWTLQSGIFPENEASIAIHSKLGFRIVGTREKLAEMDGRWRDIVLMERRSAVI</sequence>
<dbReference type="EMBL" id="CP059472">
    <property type="protein sequence ID" value="QMS98454.1"/>
    <property type="molecule type" value="Genomic_DNA"/>
</dbReference>
<evidence type="ECO:0000313" key="6">
    <source>
        <dbReference type="Proteomes" id="UP000515349"/>
    </source>
</evidence>
<dbReference type="AlphaFoldDB" id="A0A7D7LQF6"/>
<dbReference type="PANTHER" id="PTHR43072">
    <property type="entry name" value="N-ACETYLTRANSFERASE"/>
    <property type="match status" value="1"/>
</dbReference>
<dbReference type="RefSeq" id="WP_181886259.1">
    <property type="nucleotide sequence ID" value="NZ_CP059472.1"/>
</dbReference>
<keyword evidence="7" id="KW-1185">Reference proteome</keyword>
<feature type="domain" description="N-acetyltransferase" evidence="3">
    <location>
        <begin position="3"/>
        <end position="157"/>
    </location>
</feature>
<keyword evidence="2" id="KW-0012">Acyltransferase</keyword>
<dbReference type="Pfam" id="PF00583">
    <property type="entry name" value="Acetyltransf_1"/>
    <property type="match status" value="1"/>
</dbReference>
<proteinExistence type="predicted"/>
<evidence type="ECO:0000313" key="4">
    <source>
        <dbReference type="EMBL" id="MBA5246162.1"/>
    </source>
</evidence>
<evidence type="ECO:0000313" key="5">
    <source>
        <dbReference type="EMBL" id="QMS98454.1"/>
    </source>
</evidence>
<dbReference type="PANTHER" id="PTHR43072:SF23">
    <property type="entry name" value="UPF0039 PROTEIN C11D3.02C"/>
    <property type="match status" value="1"/>
</dbReference>
<protein>
    <submittedName>
        <fullName evidence="5">N-acetyltransferase</fullName>
    </submittedName>
</protein>
<dbReference type="InterPro" id="IPR000182">
    <property type="entry name" value="GNAT_dom"/>
</dbReference>
<evidence type="ECO:0000256" key="1">
    <source>
        <dbReference type="ARBA" id="ARBA00022679"/>
    </source>
</evidence>
<evidence type="ECO:0000256" key="2">
    <source>
        <dbReference type="ARBA" id="ARBA00023315"/>
    </source>
</evidence>
<organism evidence="5 6">
    <name type="scientific">Marnyiella aurantia</name>
    <dbReference type="NCBI Taxonomy" id="2758037"/>
    <lineage>
        <taxon>Bacteria</taxon>
        <taxon>Pseudomonadati</taxon>
        <taxon>Bacteroidota</taxon>
        <taxon>Flavobacteriia</taxon>
        <taxon>Flavobacteriales</taxon>
        <taxon>Weeksellaceae</taxon>
        <taxon>Marnyiella</taxon>
    </lineage>
</organism>
<accession>A0A7D7LQF6</accession>
<evidence type="ECO:0000259" key="3">
    <source>
        <dbReference type="PROSITE" id="PS51186"/>
    </source>
</evidence>
<dbReference type="Proteomes" id="UP000515349">
    <property type="component" value="Chromosome"/>
</dbReference>
<dbReference type="Gene3D" id="3.40.630.30">
    <property type="match status" value="1"/>
</dbReference>
<dbReference type="SUPFAM" id="SSF55729">
    <property type="entry name" value="Acyl-CoA N-acyltransferases (Nat)"/>
    <property type="match status" value="1"/>
</dbReference>
<dbReference type="InterPro" id="IPR016181">
    <property type="entry name" value="Acyl_CoA_acyltransferase"/>
</dbReference>
<gene>
    <name evidence="5" type="ORF">H1R16_00100</name>
    <name evidence="4" type="ORF">H2507_03175</name>
</gene>
<dbReference type="KEGG" id="cbau:H1R16_00100"/>
<reference evidence="5 6" key="1">
    <citation type="submission" date="2020-07" db="EMBL/GenBank/DDBJ databases">
        <title>Chryseobacterium sp.cx-624.</title>
        <authorList>
            <person name="Yang C."/>
        </authorList>
    </citation>
    <scope>NUCLEOTIDE SEQUENCE [LARGE SCALE GENOMIC DNA]</scope>
    <source>
        <strain evidence="6">cx-624</strain>
        <strain evidence="5">Cx-624</strain>
    </source>
</reference>
<keyword evidence="1 4" id="KW-0808">Transferase</keyword>
<evidence type="ECO:0000313" key="7">
    <source>
        <dbReference type="Proteomes" id="UP000539710"/>
    </source>
</evidence>
<dbReference type="GO" id="GO:0016747">
    <property type="term" value="F:acyltransferase activity, transferring groups other than amino-acyl groups"/>
    <property type="evidence" value="ECO:0007669"/>
    <property type="project" value="InterPro"/>
</dbReference>
<name>A0A7D7LQF6_9FLAO</name>
<dbReference type="CDD" id="cd04301">
    <property type="entry name" value="NAT_SF"/>
    <property type="match status" value="1"/>
</dbReference>
<dbReference type="Proteomes" id="UP000539710">
    <property type="component" value="Unassembled WGS sequence"/>
</dbReference>
<dbReference type="EMBL" id="JACEUX010000001">
    <property type="protein sequence ID" value="MBA5246162.1"/>
    <property type="molecule type" value="Genomic_DNA"/>
</dbReference>
<reference evidence="4" key="3">
    <citation type="submission" date="2020-07" db="EMBL/GenBank/DDBJ databases">
        <authorList>
            <person name="Yang C."/>
        </authorList>
    </citation>
    <scope>NUCLEOTIDE SEQUENCE</scope>
    <source>
        <strain evidence="4">Cx-624</strain>
    </source>
</reference>